<proteinExistence type="predicted"/>
<dbReference type="Proteomes" id="UP000275846">
    <property type="component" value="Unassembled WGS sequence"/>
</dbReference>
<reference evidence="1 2" key="1">
    <citation type="submission" date="2018-11" db="EMBL/GenBank/DDBJ databases">
        <authorList>
            <consortium name="Pathogen Informatics"/>
        </authorList>
    </citation>
    <scope>NUCLEOTIDE SEQUENCE [LARGE SCALE GENOMIC DNA]</scope>
    <source>
        <strain evidence="1 2">NST_G2</strain>
    </source>
</reference>
<organism evidence="1 2">
    <name type="scientific">Schistocephalus solidus</name>
    <name type="common">Tapeworm</name>
    <dbReference type="NCBI Taxonomy" id="70667"/>
    <lineage>
        <taxon>Eukaryota</taxon>
        <taxon>Metazoa</taxon>
        <taxon>Spiralia</taxon>
        <taxon>Lophotrochozoa</taxon>
        <taxon>Platyhelminthes</taxon>
        <taxon>Cestoda</taxon>
        <taxon>Eucestoda</taxon>
        <taxon>Diphyllobothriidea</taxon>
        <taxon>Diphyllobothriidae</taxon>
        <taxon>Schistocephalus</taxon>
    </lineage>
</organism>
<evidence type="ECO:0000313" key="1">
    <source>
        <dbReference type="EMBL" id="VDL88126.1"/>
    </source>
</evidence>
<sequence>MLLSTRAESVSRVSWRRWVPTTTSSGSAGQRQSDATLVLPLPSGTTSWDVCPVCRRVTMIA</sequence>
<keyword evidence="2" id="KW-1185">Reference proteome</keyword>
<gene>
    <name evidence="1" type="ORF">SSLN_LOCUS1741</name>
</gene>
<dbReference type="EMBL" id="UYSU01006167">
    <property type="protein sequence ID" value="VDL88126.1"/>
    <property type="molecule type" value="Genomic_DNA"/>
</dbReference>
<protein>
    <submittedName>
        <fullName evidence="1">Uncharacterized protein</fullName>
    </submittedName>
</protein>
<evidence type="ECO:0000313" key="2">
    <source>
        <dbReference type="Proteomes" id="UP000275846"/>
    </source>
</evidence>
<dbReference type="AlphaFoldDB" id="A0A3P7C213"/>
<name>A0A3P7C213_SCHSO</name>
<accession>A0A3P7C213</accession>